<reference evidence="9 10" key="1">
    <citation type="submission" date="2019-03" db="EMBL/GenBank/DDBJ databases">
        <title>Genomic Encyclopedia of Type Strains, Phase IV (KMG-IV): sequencing the most valuable type-strain genomes for metagenomic binning, comparative biology and taxonomic classification.</title>
        <authorList>
            <person name="Goeker M."/>
        </authorList>
    </citation>
    <scope>NUCLEOTIDE SEQUENCE [LARGE SCALE GENOMIC DNA]</scope>
    <source>
        <strain evidence="9 10">DSM 103426</strain>
    </source>
</reference>
<evidence type="ECO:0000256" key="6">
    <source>
        <dbReference type="SAM" id="MobiDB-lite"/>
    </source>
</evidence>
<evidence type="ECO:0000313" key="10">
    <source>
        <dbReference type="Proteomes" id="UP000294613"/>
    </source>
</evidence>
<feature type="transmembrane region" description="Helical" evidence="7">
    <location>
        <begin position="6"/>
        <end position="27"/>
    </location>
</feature>
<feature type="transmembrane region" description="Helical" evidence="7">
    <location>
        <begin position="96"/>
        <end position="114"/>
    </location>
</feature>
<evidence type="ECO:0000256" key="1">
    <source>
        <dbReference type="ARBA" id="ARBA00004651"/>
    </source>
</evidence>
<dbReference type="PANTHER" id="PTHR36115:SF9">
    <property type="entry name" value="LMO1584 PROTEIN"/>
    <property type="match status" value="1"/>
</dbReference>
<evidence type="ECO:0000259" key="8">
    <source>
        <dbReference type="Pfam" id="PF06271"/>
    </source>
</evidence>
<protein>
    <submittedName>
        <fullName evidence="9">Putative RDD family membrane protein YckC</fullName>
    </submittedName>
</protein>
<feature type="domain" description="RDD" evidence="8">
    <location>
        <begin position="2"/>
        <end position="127"/>
    </location>
</feature>
<name>A0A4R3JPK0_9FIRM</name>
<evidence type="ECO:0000256" key="7">
    <source>
        <dbReference type="SAM" id="Phobius"/>
    </source>
</evidence>
<evidence type="ECO:0000256" key="5">
    <source>
        <dbReference type="ARBA" id="ARBA00023136"/>
    </source>
</evidence>
<comment type="caution">
    <text evidence="9">The sequence shown here is derived from an EMBL/GenBank/DDBJ whole genome shotgun (WGS) entry which is preliminary data.</text>
</comment>
<dbReference type="GO" id="GO:0005886">
    <property type="term" value="C:plasma membrane"/>
    <property type="evidence" value="ECO:0007669"/>
    <property type="project" value="UniProtKB-SubCell"/>
</dbReference>
<sequence>MAAHLIDMVIVGGILLFARIPLALLSLLFPTELLEYRVLFSYTIKDIYLYLGGVLYYILLTYYTGTTLGKKLMNLRVVAETGEKLTLFNVIYRETIGRFLCSFFWGIGYIMAGIDGQKRGLHDMICGTRVIYEKRVKVTVVNSGVPQGSYGMPHHPMQNPAVQAESEQRQSVEKVDREVCRQMQGDRMDEKIEERQEVKETEDEKRRF</sequence>
<gene>
    <name evidence="9" type="ORF">EDD74_10846</name>
</gene>
<feature type="compositionally biased region" description="Basic and acidic residues" evidence="6">
    <location>
        <begin position="166"/>
        <end position="208"/>
    </location>
</feature>
<proteinExistence type="predicted"/>
<keyword evidence="4 7" id="KW-1133">Transmembrane helix</keyword>
<feature type="transmembrane region" description="Helical" evidence="7">
    <location>
        <begin position="47"/>
        <end position="65"/>
    </location>
</feature>
<dbReference type="Proteomes" id="UP000294613">
    <property type="component" value="Unassembled WGS sequence"/>
</dbReference>
<dbReference type="PANTHER" id="PTHR36115">
    <property type="entry name" value="PROLINE-RICH ANTIGEN HOMOLOG-RELATED"/>
    <property type="match status" value="1"/>
</dbReference>
<evidence type="ECO:0000256" key="2">
    <source>
        <dbReference type="ARBA" id="ARBA00022475"/>
    </source>
</evidence>
<comment type="subcellular location">
    <subcellularLocation>
        <location evidence="1">Cell membrane</location>
        <topology evidence="1">Multi-pass membrane protein</topology>
    </subcellularLocation>
</comment>
<evidence type="ECO:0000313" key="9">
    <source>
        <dbReference type="EMBL" id="TCS68470.1"/>
    </source>
</evidence>
<dbReference type="AlphaFoldDB" id="A0A4R3JPK0"/>
<feature type="region of interest" description="Disordered" evidence="6">
    <location>
        <begin position="149"/>
        <end position="208"/>
    </location>
</feature>
<dbReference type="Pfam" id="PF06271">
    <property type="entry name" value="RDD"/>
    <property type="match status" value="1"/>
</dbReference>
<evidence type="ECO:0000256" key="4">
    <source>
        <dbReference type="ARBA" id="ARBA00022989"/>
    </source>
</evidence>
<keyword evidence="5 7" id="KW-0472">Membrane</keyword>
<dbReference type="EMBL" id="SLZV01000008">
    <property type="protein sequence ID" value="TCS68470.1"/>
    <property type="molecule type" value="Genomic_DNA"/>
</dbReference>
<dbReference type="InterPro" id="IPR051791">
    <property type="entry name" value="Pra-immunoreactive"/>
</dbReference>
<dbReference type="InterPro" id="IPR010432">
    <property type="entry name" value="RDD"/>
</dbReference>
<keyword evidence="2" id="KW-1003">Cell membrane</keyword>
<accession>A0A4R3JPK0</accession>
<keyword evidence="3 7" id="KW-0812">Transmembrane</keyword>
<evidence type="ECO:0000256" key="3">
    <source>
        <dbReference type="ARBA" id="ARBA00022692"/>
    </source>
</evidence>
<organism evidence="9 10">
    <name type="scientific">Faecalimonas umbilicata</name>
    <dbReference type="NCBI Taxonomy" id="1912855"/>
    <lineage>
        <taxon>Bacteria</taxon>
        <taxon>Bacillati</taxon>
        <taxon>Bacillota</taxon>
        <taxon>Clostridia</taxon>
        <taxon>Lachnospirales</taxon>
        <taxon>Lachnospiraceae</taxon>
        <taxon>Faecalimonas</taxon>
    </lineage>
</organism>